<sequence length="74" mass="8669">MRLTQSDERARKKQFELDQERATSSLTNQVAESQSQTVDLCRNRETLLGIIDHCSLLPDRKRQRTDDMEEGLYL</sequence>
<protein>
    <submittedName>
        <fullName evidence="2">Uncharacterized protein</fullName>
    </submittedName>
</protein>
<reference evidence="3" key="1">
    <citation type="journal article" date="2010" name="Science">
        <title>Signatures of adaptation to obligate biotrophy in the Hyaloperonospora arabidopsidis genome.</title>
        <authorList>
            <person name="Baxter L."/>
            <person name="Tripathy S."/>
            <person name="Ishaque N."/>
            <person name="Boot N."/>
            <person name="Cabral A."/>
            <person name="Kemen E."/>
            <person name="Thines M."/>
            <person name="Ah-Fong A."/>
            <person name="Anderson R."/>
            <person name="Badejoko W."/>
            <person name="Bittner-Eddy P."/>
            <person name="Boore J.L."/>
            <person name="Chibucos M.C."/>
            <person name="Coates M."/>
            <person name="Dehal P."/>
            <person name="Delehaunty K."/>
            <person name="Dong S."/>
            <person name="Downton P."/>
            <person name="Dumas B."/>
            <person name="Fabro G."/>
            <person name="Fronick C."/>
            <person name="Fuerstenberg S.I."/>
            <person name="Fulton L."/>
            <person name="Gaulin E."/>
            <person name="Govers F."/>
            <person name="Hughes L."/>
            <person name="Humphray S."/>
            <person name="Jiang R.H."/>
            <person name="Judelson H."/>
            <person name="Kamoun S."/>
            <person name="Kyung K."/>
            <person name="Meijer H."/>
            <person name="Minx P."/>
            <person name="Morris P."/>
            <person name="Nelson J."/>
            <person name="Phuntumart V."/>
            <person name="Qutob D."/>
            <person name="Rehmany A."/>
            <person name="Rougon-Cardoso A."/>
            <person name="Ryden P."/>
            <person name="Torto-Alalibo T."/>
            <person name="Studholme D."/>
            <person name="Wang Y."/>
            <person name="Win J."/>
            <person name="Wood J."/>
            <person name="Clifton S.W."/>
            <person name="Rogers J."/>
            <person name="Van den Ackerveken G."/>
            <person name="Jones J.D."/>
            <person name="McDowell J.M."/>
            <person name="Beynon J."/>
            <person name="Tyler B.M."/>
        </authorList>
    </citation>
    <scope>NUCLEOTIDE SEQUENCE [LARGE SCALE GENOMIC DNA]</scope>
    <source>
        <strain evidence="3">Emoy2</strain>
    </source>
</reference>
<proteinExistence type="predicted"/>
<reference evidence="2" key="2">
    <citation type="submission" date="2015-06" db="UniProtKB">
        <authorList>
            <consortium name="EnsemblProtists"/>
        </authorList>
    </citation>
    <scope>IDENTIFICATION</scope>
    <source>
        <strain evidence="2">Emoy2</strain>
    </source>
</reference>
<accession>M4B313</accession>
<evidence type="ECO:0000313" key="3">
    <source>
        <dbReference type="Proteomes" id="UP000011713"/>
    </source>
</evidence>
<dbReference type="EnsemblProtists" id="HpaT800661">
    <property type="protein sequence ID" value="HpaP800661"/>
    <property type="gene ID" value="HpaG800661"/>
</dbReference>
<dbReference type="Proteomes" id="UP000011713">
    <property type="component" value="Unassembled WGS sequence"/>
</dbReference>
<keyword evidence="3" id="KW-1185">Reference proteome</keyword>
<evidence type="ECO:0000313" key="2">
    <source>
        <dbReference type="EnsemblProtists" id="HpaP800661"/>
    </source>
</evidence>
<evidence type="ECO:0000256" key="1">
    <source>
        <dbReference type="SAM" id="MobiDB-lite"/>
    </source>
</evidence>
<feature type="compositionally biased region" description="Basic and acidic residues" evidence="1">
    <location>
        <begin position="1"/>
        <end position="21"/>
    </location>
</feature>
<dbReference type="InParanoid" id="M4B313"/>
<dbReference type="VEuPathDB" id="FungiDB:HpaG800661"/>
<dbReference type="EMBL" id="JH598094">
    <property type="status" value="NOT_ANNOTATED_CDS"/>
    <property type="molecule type" value="Genomic_DNA"/>
</dbReference>
<name>M4B313_HYAAE</name>
<organism evidence="2 3">
    <name type="scientific">Hyaloperonospora arabidopsidis (strain Emoy2)</name>
    <name type="common">Downy mildew agent</name>
    <name type="synonym">Peronospora arabidopsidis</name>
    <dbReference type="NCBI Taxonomy" id="559515"/>
    <lineage>
        <taxon>Eukaryota</taxon>
        <taxon>Sar</taxon>
        <taxon>Stramenopiles</taxon>
        <taxon>Oomycota</taxon>
        <taxon>Peronosporomycetes</taxon>
        <taxon>Peronosporales</taxon>
        <taxon>Peronosporaceae</taxon>
        <taxon>Hyaloperonospora</taxon>
    </lineage>
</organism>
<dbReference type="HOGENOM" id="CLU_2693064_0_0_1"/>
<feature type="compositionally biased region" description="Polar residues" evidence="1">
    <location>
        <begin position="22"/>
        <end position="35"/>
    </location>
</feature>
<feature type="region of interest" description="Disordered" evidence="1">
    <location>
        <begin position="1"/>
        <end position="35"/>
    </location>
</feature>
<dbReference type="AlphaFoldDB" id="M4B313"/>